<dbReference type="EMBL" id="BAABAF010000006">
    <property type="protein sequence ID" value="GAA3766028.1"/>
    <property type="molecule type" value="Genomic_DNA"/>
</dbReference>
<dbReference type="Proteomes" id="UP001500540">
    <property type="component" value="Unassembled WGS sequence"/>
</dbReference>
<dbReference type="RefSeq" id="WP_344782760.1">
    <property type="nucleotide sequence ID" value="NZ_BAABAF010000006.1"/>
</dbReference>
<comment type="caution">
    <text evidence="2">The sequence shown here is derived from an EMBL/GenBank/DDBJ whole genome shotgun (WGS) entry which is preliminary data.</text>
</comment>
<accession>A0ABP7GP63</accession>
<protein>
    <recommendedName>
        <fullName evidence="4">Septum formation-related domain-containing protein</fullName>
    </recommendedName>
</protein>
<keyword evidence="3" id="KW-1185">Reference proteome</keyword>
<evidence type="ECO:0000313" key="2">
    <source>
        <dbReference type="EMBL" id="GAA3766028.1"/>
    </source>
</evidence>
<organism evidence="2 3">
    <name type="scientific">Microbacterium kribbense</name>
    <dbReference type="NCBI Taxonomy" id="433645"/>
    <lineage>
        <taxon>Bacteria</taxon>
        <taxon>Bacillati</taxon>
        <taxon>Actinomycetota</taxon>
        <taxon>Actinomycetes</taxon>
        <taxon>Micrococcales</taxon>
        <taxon>Microbacteriaceae</taxon>
        <taxon>Microbacterium</taxon>
    </lineage>
</organism>
<evidence type="ECO:0000313" key="3">
    <source>
        <dbReference type="Proteomes" id="UP001500540"/>
    </source>
</evidence>
<dbReference type="PROSITE" id="PS51257">
    <property type="entry name" value="PROKAR_LIPOPROTEIN"/>
    <property type="match status" value="1"/>
</dbReference>
<feature type="region of interest" description="Disordered" evidence="1">
    <location>
        <begin position="273"/>
        <end position="309"/>
    </location>
</feature>
<proteinExistence type="predicted"/>
<reference evidence="3" key="1">
    <citation type="journal article" date="2019" name="Int. J. Syst. Evol. Microbiol.">
        <title>The Global Catalogue of Microorganisms (GCM) 10K type strain sequencing project: providing services to taxonomists for standard genome sequencing and annotation.</title>
        <authorList>
            <consortium name="The Broad Institute Genomics Platform"/>
            <consortium name="The Broad Institute Genome Sequencing Center for Infectious Disease"/>
            <person name="Wu L."/>
            <person name="Ma J."/>
        </authorList>
    </citation>
    <scope>NUCLEOTIDE SEQUENCE [LARGE SCALE GENOMIC DNA]</scope>
    <source>
        <strain evidence="3">JCM 16950</strain>
    </source>
</reference>
<evidence type="ECO:0008006" key="4">
    <source>
        <dbReference type="Google" id="ProtNLM"/>
    </source>
</evidence>
<sequence>MEALRRVSAGVLAVLVAGVLAACAGGPFASPIPRPDATPVAALGCPAADDGSAGGSVPDGFAPAAAYLCDPHATRDDAQGTWSGTRLTRYEGDFGPLLAALAEPDEPVWNGACPAIGFAGPLLWLGDDGGRFVPVAYPKDGCGMPRTGAVFAAVDALTVVDEHFEPGQLVDSAAARRDGCPSMTAPLVVLGHPADAVPSLPDPGAMALCRYEADLPQSDAPDASVSSPAFTGSTGLDAAAVAALWDVAAAARPAPAACDDPATRLIVLVPPAATRGTTPPGSGDVAAGPTDAQAGSVAPTAPPGVVPLSPRGESVTVELDGCRRLIDRAHRAFTAPDALLGLLARSSS</sequence>
<gene>
    <name evidence="2" type="ORF">GCM10022240_18140</name>
</gene>
<evidence type="ECO:0000256" key="1">
    <source>
        <dbReference type="SAM" id="MobiDB-lite"/>
    </source>
</evidence>
<name>A0ABP7GP63_9MICO</name>